<accession>A0A388KGX1</accession>
<name>A0A388KGX1_CHABU</name>
<dbReference type="Proteomes" id="UP000265515">
    <property type="component" value="Unassembled WGS sequence"/>
</dbReference>
<evidence type="ECO:0000313" key="2">
    <source>
        <dbReference type="Proteomes" id="UP000265515"/>
    </source>
</evidence>
<evidence type="ECO:0000313" key="1">
    <source>
        <dbReference type="EMBL" id="GBG69276.1"/>
    </source>
</evidence>
<sequence length="72" mass="7619">MMPGDARFGTDRLSVIEASWELLAAGSDVEECVRQTIGGHLAVKYHPAIVSSVGECEESTHLVGYSGGVDLL</sequence>
<dbReference type="Gramene" id="GBG69276">
    <property type="protein sequence ID" value="GBG69276"/>
    <property type="gene ID" value="CBR_g3975"/>
</dbReference>
<comment type="caution">
    <text evidence="1">The sequence shown here is derived from an EMBL/GenBank/DDBJ whole genome shotgun (WGS) entry which is preliminary data.</text>
</comment>
<dbReference type="AlphaFoldDB" id="A0A388KGX1"/>
<keyword evidence="2" id="KW-1185">Reference proteome</keyword>
<protein>
    <submittedName>
        <fullName evidence="1">Uncharacterized protein</fullName>
    </submittedName>
</protein>
<reference evidence="1 2" key="1">
    <citation type="journal article" date="2018" name="Cell">
        <title>The Chara Genome: Secondary Complexity and Implications for Plant Terrestrialization.</title>
        <authorList>
            <person name="Nishiyama T."/>
            <person name="Sakayama H."/>
            <person name="Vries J.D."/>
            <person name="Buschmann H."/>
            <person name="Saint-Marcoux D."/>
            <person name="Ullrich K.K."/>
            <person name="Haas F.B."/>
            <person name="Vanderstraeten L."/>
            <person name="Becker D."/>
            <person name="Lang D."/>
            <person name="Vosolsobe S."/>
            <person name="Rombauts S."/>
            <person name="Wilhelmsson P.K.I."/>
            <person name="Janitza P."/>
            <person name="Kern R."/>
            <person name="Heyl A."/>
            <person name="Rumpler F."/>
            <person name="Villalobos L.I.A.C."/>
            <person name="Clay J.M."/>
            <person name="Skokan R."/>
            <person name="Toyoda A."/>
            <person name="Suzuki Y."/>
            <person name="Kagoshima H."/>
            <person name="Schijlen E."/>
            <person name="Tajeshwar N."/>
            <person name="Catarino B."/>
            <person name="Hetherington A.J."/>
            <person name="Saltykova A."/>
            <person name="Bonnot C."/>
            <person name="Breuninger H."/>
            <person name="Symeonidi A."/>
            <person name="Radhakrishnan G.V."/>
            <person name="Van Nieuwerburgh F."/>
            <person name="Deforce D."/>
            <person name="Chang C."/>
            <person name="Karol K.G."/>
            <person name="Hedrich R."/>
            <person name="Ulvskov P."/>
            <person name="Glockner G."/>
            <person name="Delwiche C.F."/>
            <person name="Petrasek J."/>
            <person name="Van de Peer Y."/>
            <person name="Friml J."/>
            <person name="Beilby M."/>
            <person name="Dolan L."/>
            <person name="Kohara Y."/>
            <person name="Sugano S."/>
            <person name="Fujiyama A."/>
            <person name="Delaux P.-M."/>
            <person name="Quint M."/>
            <person name="TheiBen G."/>
            <person name="Hagemann M."/>
            <person name="Harholt J."/>
            <person name="Dunand C."/>
            <person name="Zachgo S."/>
            <person name="Langdale J."/>
            <person name="Maumus F."/>
            <person name="Straeten D.V.D."/>
            <person name="Gould S.B."/>
            <person name="Rensing S.A."/>
        </authorList>
    </citation>
    <scope>NUCLEOTIDE SEQUENCE [LARGE SCALE GENOMIC DNA]</scope>
    <source>
        <strain evidence="1 2">S276</strain>
    </source>
</reference>
<gene>
    <name evidence="1" type="ORF">CBR_g3975</name>
</gene>
<dbReference type="EMBL" id="BFEA01000112">
    <property type="protein sequence ID" value="GBG69276.1"/>
    <property type="molecule type" value="Genomic_DNA"/>
</dbReference>
<proteinExistence type="predicted"/>
<organism evidence="1 2">
    <name type="scientific">Chara braunii</name>
    <name type="common">Braun's stonewort</name>
    <dbReference type="NCBI Taxonomy" id="69332"/>
    <lineage>
        <taxon>Eukaryota</taxon>
        <taxon>Viridiplantae</taxon>
        <taxon>Streptophyta</taxon>
        <taxon>Charophyceae</taxon>
        <taxon>Charales</taxon>
        <taxon>Characeae</taxon>
        <taxon>Chara</taxon>
    </lineage>
</organism>